<dbReference type="PROSITE" id="PS00284">
    <property type="entry name" value="SERPIN"/>
    <property type="match status" value="1"/>
</dbReference>
<keyword evidence="2" id="KW-0646">Protease inhibitor</keyword>
<dbReference type="InterPro" id="IPR042178">
    <property type="entry name" value="Serpin_sf_1"/>
</dbReference>
<evidence type="ECO:0000256" key="4">
    <source>
        <dbReference type="RuleBase" id="RU000411"/>
    </source>
</evidence>
<comment type="similarity">
    <text evidence="1 4">Belongs to the serpin family.</text>
</comment>
<accession>A0A9P0X8L1</accession>
<dbReference type="EMBL" id="CALOZG010000004">
    <property type="protein sequence ID" value="CAH4020003.1"/>
    <property type="molecule type" value="Genomic_DNA"/>
</dbReference>
<dbReference type="Gene3D" id="2.30.39.10">
    <property type="entry name" value="Alpha-1-antitrypsin, domain 1"/>
    <property type="match status" value="1"/>
</dbReference>
<dbReference type="InterPro" id="IPR023796">
    <property type="entry name" value="Serpin_dom"/>
</dbReference>
<proteinExistence type="inferred from homology"/>
<dbReference type="Gene3D" id="3.30.497.10">
    <property type="entry name" value="Antithrombin, subunit I, domain 2"/>
    <property type="match status" value="1"/>
</dbReference>
<evidence type="ECO:0000256" key="2">
    <source>
        <dbReference type="ARBA" id="ARBA00022690"/>
    </source>
</evidence>
<reference evidence="8" key="1">
    <citation type="submission" date="2022-05" db="EMBL/GenBank/DDBJ databases">
        <authorList>
            <person name="Okamura Y."/>
        </authorList>
    </citation>
    <scope>NUCLEOTIDE SEQUENCE</scope>
</reference>
<dbReference type="InterPro" id="IPR023795">
    <property type="entry name" value="Serpin_CS"/>
</dbReference>
<evidence type="ECO:0000259" key="7">
    <source>
        <dbReference type="SMART" id="SM00093"/>
    </source>
</evidence>
<evidence type="ECO:0000313" key="8">
    <source>
        <dbReference type="EMBL" id="CAH4020003.1"/>
    </source>
</evidence>
<evidence type="ECO:0000256" key="3">
    <source>
        <dbReference type="ARBA" id="ARBA00022900"/>
    </source>
</evidence>
<dbReference type="PANTHER" id="PTHR11461:SF211">
    <property type="entry name" value="GH10112P-RELATED"/>
    <property type="match status" value="1"/>
</dbReference>
<dbReference type="InterPro" id="IPR000215">
    <property type="entry name" value="Serpin_fam"/>
</dbReference>
<dbReference type="SMART" id="SM00093">
    <property type="entry name" value="SERPIN"/>
    <property type="match status" value="1"/>
</dbReference>
<dbReference type="InterPro" id="IPR036186">
    <property type="entry name" value="Serpin_sf"/>
</dbReference>
<evidence type="ECO:0000256" key="6">
    <source>
        <dbReference type="SAM" id="SignalP"/>
    </source>
</evidence>
<keyword evidence="3" id="KW-0722">Serine protease inhibitor</keyword>
<feature type="region of interest" description="Disordered" evidence="5">
    <location>
        <begin position="21"/>
        <end position="42"/>
    </location>
</feature>
<evidence type="ECO:0000256" key="1">
    <source>
        <dbReference type="ARBA" id="ARBA00009500"/>
    </source>
</evidence>
<dbReference type="Pfam" id="PF00079">
    <property type="entry name" value="Serpin"/>
    <property type="match status" value="1"/>
</dbReference>
<evidence type="ECO:0000313" key="9">
    <source>
        <dbReference type="Proteomes" id="UP001152562"/>
    </source>
</evidence>
<dbReference type="SUPFAM" id="SSF56574">
    <property type="entry name" value="Serpins"/>
    <property type="match status" value="1"/>
</dbReference>
<gene>
    <name evidence="8" type="ORF">PIBRA_LOCUS3746</name>
</gene>
<comment type="caution">
    <text evidence="8">The sequence shown here is derived from an EMBL/GenBank/DDBJ whole genome shotgun (WGS) entry which is preliminary data.</text>
</comment>
<evidence type="ECO:0000256" key="5">
    <source>
        <dbReference type="SAM" id="MobiDB-lite"/>
    </source>
</evidence>
<keyword evidence="6" id="KW-0732">Signal</keyword>
<dbReference type="GO" id="GO:0004867">
    <property type="term" value="F:serine-type endopeptidase inhibitor activity"/>
    <property type="evidence" value="ECO:0007669"/>
    <property type="project" value="UniProtKB-KW"/>
</dbReference>
<organism evidence="8 9">
    <name type="scientific">Pieris brassicae</name>
    <name type="common">White butterfly</name>
    <name type="synonym">Large white butterfly</name>
    <dbReference type="NCBI Taxonomy" id="7116"/>
    <lineage>
        <taxon>Eukaryota</taxon>
        <taxon>Metazoa</taxon>
        <taxon>Ecdysozoa</taxon>
        <taxon>Arthropoda</taxon>
        <taxon>Hexapoda</taxon>
        <taxon>Insecta</taxon>
        <taxon>Pterygota</taxon>
        <taxon>Neoptera</taxon>
        <taxon>Endopterygota</taxon>
        <taxon>Lepidoptera</taxon>
        <taxon>Glossata</taxon>
        <taxon>Ditrysia</taxon>
        <taxon>Papilionoidea</taxon>
        <taxon>Pieridae</taxon>
        <taxon>Pierinae</taxon>
        <taxon>Pieris</taxon>
    </lineage>
</organism>
<feature type="signal peptide" evidence="6">
    <location>
        <begin position="1"/>
        <end position="19"/>
    </location>
</feature>
<name>A0A9P0X8L1_PIEBR</name>
<dbReference type="InterPro" id="IPR042185">
    <property type="entry name" value="Serpin_sf_2"/>
</dbReference>
<dbReference type="PANTHER" id="PTHR11461">
    <property type="entry name" value="SERINE PROTEASE INHIBITOR, SERPIN"/>
    <property type="match status" value="1"/>
</dbReference>
<dbReference type="AlphaFoldDB" id="A0A9P0X8L1"/>
<dbReference type="GO" id="GO:0005615">
    <property type="term" value="C:extracellular space"/>
    <property type="evidence" value="ECO:0007669"/>
    <property type="project" value="InterPro"/>
</dbReference>
<feature type="chain" id="PRO_5040189041" description="Serpin domain-containing protein" evidence="6">
    <location>
        <begin position="20"/>
        <end position="410"/>
    </location>
</feature>
<protein>
    <recommendedName>
        <fullName evidence="7">Serpin domain-containing protein</fullName>
    </recommendedName>
</protein>
<dbReference type="Proteomes" id="UP001152562">
    <property type="component" value="Unassembled WGS sequence"/>
</dbReference>
<feature type="domain" description="Serpin" evidence="7">
    <location>
        <begin position="50"/>
        <end position="409"/>
    </location>
</feature>
<sequence length="410" mass="46037">MSKYTLALLLAGLICTINCDSSSSSSSSDESDEQQRLRSNFDQGNDDFTAHFLYDVIDEKPNKSVITSPFSLLFLLSQLALYAKGKTYDQLANILNLNKRNDIRSTIPQYLDEINSQRNVNFSLAERVFGSIDYPFSKAFKRDTKHTFHAQAKNLDFSEPKEAAKEINSWIASQTNDLIEDLVSPSALDENTRLVLTDAIYFKGDWRNPFNSKNTRPQTFHVTNRRKTSVKMMNQIGHFNYGHIKHIQAKVVQMFYKNENFSFLSILPNKRHSVHSVADQLQELDLQYDVINNLDSARVNLSIPVINSESETDLADVLKKNGVTALFNSSSSDLSGILKYPEPLFVSSAIQKAKIIVNEAGSEAAAANAITVGATAVEAEPEQFNANHPFLYYIMYRDTAIFAGHYAGVQ</sequence>
<keyword evidence="9" id="KW-1185">Reference proteome</keyword>